<comment type="caution">
    <text evidence="1">The sequence shown here is derived from an EMBL/GenBank/DDBJ whole genome shotgun (WGS) entry which is preliminary data.</text>
</comment>
<name>A0ABQ9FDI6_TEGGR</name>
<protein>
    <submittedName>
        <fullName evidence="1">Uncharacterized protein</fullName>
    </submittedName>
</protein>
<dbReference type="Proteomes" id="UP001217089">
    <property type="component" value="Unassembled WGS sequence"/>
</dbReference>
<organism evidence="1 2">
    <name type="scientific">Tegillarca granosa</name>
    <name type="common">Malaysian cockle</name>
    <name type="synonym">Anadara granosa</name>
    <dbReference type="NCBI Taxonomy" id="220873"/>
    <lineage>
        <taxon>Eukaryota</taxon>
        <taxon>Metazoa</taxon>
        <taxon>Spiralia</taxon>
        <taxon>Lophotrochozoa</taxon>
        <taxon>Mollusca</taxon>
        <taxon>Bivalvia</taxon>
        <taxon>Autobranchia</taxon>
        <taxon>Pteriomorphia</taxon>
        <taxon>Arcoida</taxon>
        <taxon>Arcoidea</taxon>
        <taxon>Arcidae</taxon>
        <taxon>Tegillarca</taxon>
    </lineage>
</organism>
<sequence length="101" mass="11942">MLLTKWFSPTNGGKDFFISKNLKKISKFVFSTIKPPSSIERLPRDLEKHYKSLKATELQAFLLYYGIPFHYVKLWGPLWAWSCFGFEDNNANLLQLYMEQE</sequence>
<dbReference type="PANTHER" id="PTHR46579:SF1">
    <property type="entry name" value="F5_8 TYPE C DOMAIN-CONTAINING PROTEIN"/>
    <property type="match status" value="1"/>
</dbReference>
<proteinExistence type="predicted"/>
<gene>
    <name evidence="1" type="ORF">KUTeg_006702</name>
</gene>
<dbReference type="PANTHER" id="PTHR46579">
    <property type="entry name" value="F5/8 TYPE C DOMAIN-CONTAINING PROTEIN-RELATED"/>
    <property type="match status" value="1"/>
</dbReference>
<dbReference type="EMBL" id="JARBDR010000337">
    <property type="protein sequence ID" value="KAJ8314552.1"/>
    <property type="molecule type" value="Genomic_DNA"/>
</dbReference>
<reference evidence="1 2" key="1">
    <citation type="submission" date="2022-12" db="EMBL/GenBank/DDBJ databases">
        <title>Chromosome-level genome of Tegillarca granosa.</title>
        <authorList>
            <person name="Kim J."/>
        </authorList>
    </citation>
    <scope>NUCLEOTIDE SEQUENCE [LARGE SCALE GENOMIC DNA]</scope>
    <source>
        <strain evidence="1">Teg-2019</strain>
        <tissue evidence="1">Adductor muscle</tissue>
    </source>
</reference>
<evidence type="ECO:0000313" key="1">
    <source>
        <dbReference type="EMBL" id="KAJ8314552.1"/>
    </source>
</evidence>
<keyword evidence="2" id="KW-1185">Reference proteome</keyword>
<evidence type="ECO:0000313" key="2">
    <source>
        <dbReference type="Proteomes" id="UP001217089"/>
    </source>
</evidence>
<accession>A0ABQ9FDI6</accession>